<protein>
    <submittedName>
        <fullName evidence="5">Thioredoxin reductase</fullName>
    </submittedName>
</protein>
<proteinExistence type="predicted"/>
<dbReference type="Gene3D" id="3.50.50.60">
    <property type="entry name" value="FAD/NAD(P)-binding domain"/>
    <property type="match status" value="2"/>
</dbReference>
<keyword evidence="6" id="KW-1185">Reference proteome</keyword>
<feature type="domain" description="FAD/NAD(P)-binding" evidence="4">
    <location>
        <begin position="5"/>
        <end position="290"/>
    </location>
</feature>
<comment type="caution">
    <text evidence="5">The sequence shown here is derived from an EMBL/GenBank/DDBJ whole genome shotgun (WGS) entry which is preliminary data.</text>
</comment>
<organism evidence="5 6">
    <name type="scientific">Plantibacter flavus</name>
    <dbReference type="NCBI Taxonomy" id="150123"/>
    <lineage>
        <taxon>Bacteria</taxon>
        <taxon>Bacillati</taxon>
        <taxon>Actinomycetota</taxon>
        <taxon>Actinomycetes</taxon>
        <taxon>Micrococcales</taxon>
        <taxon>Microbacteriaceae</taxon>
        <taxon>Plantibacter</taxon>
    </lineage>
</organism>
<keyword evidence="1" id="KW-0285">Flavoprotein</keyword>
<reference evidence="5 6" key="1">
    <citation type="submission" date="2018-11" db="EMBL/GenBank/DDBJ databases">
        <title>Sequencing the genomes of 1000 actinobacteria strains.</title>
        <authorList>
            <person name="Klenk H.-P."/>
        </authorList>
    </citation>
    <scope>NUCLEOTIDE SEQUENCE [LARGE SCALE GENOMIC DNA]</scope>
    <source>
        <strain evidence="5 6">DSM 14012</strain>
    </source>
</reference>
<dbReference type="AlphaFoldDB" id="A0A3N2C1W3"/>
<dbReference type="InterPro" id="IPR050097">
    <property type="entry name" value="Ferredoxin-NADP_redctase_2"/>
</dbReference>
<dbReference type="InterPro" id="IPR023753">
    <property type="entry name" value="FAD/NAD-binding_dom"/>
</dbReference>
<dbReference type="RefSeq" id="WP_085510595.1">
    <property type="nucleotide sequence ID" value="NZ_FXAP01000001.1"/>
</dbReference>
<comment type="catalytic activity">
    <reaction evidence="3">
        <text>[thioredoxin]-dithiol + NADP(+) = [thioredoxin]-disulfide + NADPH + H(+)</text>
        <dbReference type="Rhea" id="RHEA:20345"/>
        <dbReference type="Rhea" id="RHEA-COMP:10698"/>
        <dbReference type="Rhea" id="RHEA-COMP:10700"/>
        <dbReference type="ChEBI" id="CHEBI:15378"/>
        <dbReference type="ChEBI" id="CHEBI:29950"/>
        <dbReference type="ChEBI" id="CHEBI:50058"/>
        <dbReference type="ChEBI" id="CHEBI:57783"/>
        <dbReference type="ChEBI" id="CHEBI:58349"/>
        <dbReference type="EC" id="1.8.1.9"/>
    </reaction>
</comment>
<dbReference type="PANTHER" id="PTHR48105">
    <property type="entry name" value="THIOREDOXIN REDUCTASE 1-RELATED-RELATED"/>
    <property type="match status" value="1"/>
</dbReference>
<dbReference type="InterPro" id="IPR036188">
    <property type="entry name" value="FAD/NAD-bd_sf"/>
</dbReference>
<evidence type="ECO:0000313" key="5">
    <source>
        <dbReference type="EMBL" id="ROR81440.1"/>
    </source>
</evidence>
<dbReference type="PRINTS" id="PR00469">
    <property type="entry name" value="PNDRDTASEII"/>
</dbReference>
<evidence type="ECO:0000259" key="4">
    <source>
        <dbReference type="Pfam" id="PF07992"/>
    </source>
</evidence>
<evidence type="ECO:0000256" key="3">
    <source>
        <dbReference type="ARBA" id="ARBA00048132"/>
    </source>
</evidence>
<evidence type="ECO:0000313" key="6">
    <source>
        <dbReference type="Proteomes" id="UP000266915"/>
    </source>
</evidence>
<evidence type="ECO:0000256" key="2">
    <source>
        <dbReference type="ARBA" id="ARBA00023002"/>
    </source>
</evidence>
<name>A0A3N2C1W3_9MICO</name>
<dbReference type="Pfam" id="PF07992">
    <property type="entry name" value="Pyr_redox_2"/>
    <property type="match status" value="1"/>
</dbReference>
<dbReference type="Proteomes" id="UP000266915">
    <property type="component" value="Unassembled WGS sequence"/>
</dbReference>
<evidence type="ECO:0000256" key="1">
    <source>
        <dbReference type="ARBA" id="ARBA00022630"/>
    </source>
</evidence>
<dbReference type="SUPFAM" id="SSF51905">
    <property type="entry name" value="FAD/NAD(P)-binding domain"/>
    <property type="match status" value="1"/>
</dbReference>
<dbReference type="GO" id="GO:0004791">
    <property type="term" value="F:thioredoxin-disulfide reductase (NADPH) activity"/>
    <property type="evidence" value="ECO:0007669"/>
    <property type="project" value="UniProtKB-EC"/>
</dbReference>
<keyword evidence="2" id="KW-0560">Oxidoreductase</keyword>
<dbReference type="PRINTS" id="PR00368">
    <property type="entry name" value="FADPNR"/>
</dbReference>
<dbReference type="EMBL" id="RKHL01000001">
    <property type="protein sequence ID" value="ROR81440.1"/>
    <property type="molecule type" value="Genomic_DNA"/>
</dbReference>
<gene>
    <name evidence="5" type="ORF">EDD42_1500</name>
</gene>
<sequence length="306" mass="32141">MSDSYDVVVVGAGPAGLSAALNLARARRRILVLDGNRPRHAATLRSHGFLTRDGIAPLDLRRMGREEVAAYENAEVQFASVQSIEATTDGFHVVAQGVRGEPDRDVVTRTVIVASGLTETLPKVANLRAFYGTDLHSCVECDGYEKADAPLALIGETTDLAEWAILIAQWSSDLIVFTNGTDTVTGPEEAALASAGIQVERGAIAELEGGRDGFTGVRLADGALIPRSGGFVRPQWAAPLGYLGQLALDRDTDGYVVVDAWGRTSVPGLYAAGDITPPGPQQLIVAAGNGARVSRALNRDLAGVPS</sequence>
<accession>A0A3N2C1W3</accession>